<comment type="caution">
    <text evidence="2">The sequence shown here is derived from an EMBL/GenBank/DDBJ whole genome shotgun (WGS) entry which is preliminary data.</text>
</comment>
<dbReference type="EMBL" id="QMFB01000007">
    <property type="protein sequence ID" value="RAV20668.1"/>
    <property type="molecule type" value="Genomic_DNA"/>
</dbReference>
<accession>A0A329MMF2</accession>
<keyword evidence="1" id="KW-0812">Transmembrane</keyword>
<dbReference type="InterPro" id="IPR017853">
    <property type="entry name" value="GH"/>
</dbReference>
<evidence type="ECO:0000313" key="2">
    <source>
        <dbReference type="EMBL" id="RAV20668.1"/>
    </source>
</evidence>
<dbReference type="SUPFAM" id="SSF51445">
    <property type="entry name" value="(Trans)glycosidases"/>
    <property type="match status" value="1"/>
</dbReference>
<evidence type="ECO:0000256" key="1">
    <source>
        <dbReference type="SAM" id="Phobius"/>
    </source>
</evidence>
<proteinExistence type="predicted"/>
<dbReference type="OrthoDB" id="9793135at2"/>
<sequence>MSKRTIYKLSVFVVIAAVVAAVLLVRYPKGKQTTAAASNGVCAENDDKAPIKIRALEGAAGDTVKQVAENGKFRLMYDGAKGLVHLEDKSSGYRWYNYPQNLAGISESQLALIQNPMVIRYTQGANPTLTNPLKEAGTAAPALIEGGVRVDYALTSIGLHFAMEYRLTADGMEVKVPFESIKEGAGCKLVSLEPLPYFDAANAKENGYLFIPDGSGAIVNFKEKHLEYFDRYYQNIYGGDPAFKTKTKETVLKNSKEDVFPAPQETIAMPVFGINRGKQGFAAIVTEGDFDAKIAAAPSGYQNIGLYRASVEFTYRNDDVIFIGDSGEVPMYQGGMIQGDRGVRYVPLQGEQSGYVGMANAYRSYLTNDRGVKPVPQDRPELQLQLVGGVVRDEILGSTYVKMTTFEQAKEIIDRFTEQGVDAMGVTLEGWSDGGVFGSQPLHFPVAGKLGGSSRLVDLANYAKSKGIRITLDANYVKPYADSGTFKESKDVIRGLNREPLVVRHANLATLQQQKGMKFLLLKPETAAGKMNKELAKYEKLGITGIRMDHVGKLLYSDQSPSSLFSRKQTAESWKEVLESVKNRIGGAAVNYGNAYTFGHVNRIDNAPMDSSHFIFEDRTVPFYQIVLRGLIPYYGEPGNMREDGPKSFLRMIEYGAMPLYRLSYANSSNLQRTPLNDLISSDYRDWLEPAAEEYRKAAKALKPVTNQPIVGHEQLEPDVYRTTFANGVAIYVNYGESAKLADNVRIEAGSYAVVEGGSAK</sequence>
<dbReference type="Proteomes" id="UP000250369">
    <property type="component" value="Unassembled WGS sequence"/>
</dbReference>
<feature type="transmembrane region" description="Helical" evidence="1">
    <location>
        <begin position="6"/>
        <end position="25"/>
    </location>
</feature>
<name>A0A329MMF2_9BACL</name>
<dbReference type="RefSeq" id="WP_113031526.1">
    <property type="nucleotide sequence ID" value="NZ_QMFB01000007.1"/>
</dbReference>
<keyword evidence="1" id="KW-1133">Transmembrane helix</keyword>
<protein>
    <submittedName>
        <fullName evidence="2">Uncharacterized protein</fullName>
    </submittedName>
</protein>
<dbReference type="InterPro" id="IPR043751">
    <property type="entry name" value="DUF5696"/>
</dbReference>
<evidence type="ECO:0000313" key="3">
    <source>
        <dbReference type="Proteomes" id="UP000250369"/>
    </source>
</evidence>
<dbReference type="AlphaFoldDB" id="A0A329MMF2"/>
<gene>
    <name evidence="2" type="ORF">DQG23_14240</name>
</gene>
<dbReference type="Pfam" id="PF18952">
    <property type="entry name" value="DUF5696"/>
    <property type="match status" value="1"/>
</dbReference>
<organism evidence="2 3">
    <name type="scientific">Paenibacillus contaminans</name>
    <dbReference type="NCBI Taxonomy" id="450362"/>
    <lineage>
        <taxon>Bacteria</taxon>
        <taxon>Bacillati</taxon>
        <taxon>Bacillota</taxon>
        <taxon>Bacilli</taxon>
        <taxon>Bacillales</taxon>
        <taxon>Paenibacillaceae</taxon>
        <taxon>Paenibacillus</taxon>
    </lineage>
</organism>
<reference evidence="2 3" key="1">
    <citation type="journal article" date="2009" name="Int. J. Syst. Evol. Microbiol.">
        <title>Paenibacillus contaminans sp. nov., isolated from a contaminated laboratory plate.</title>
        <authorList>
            <person name="Chou J.H."/>
            <person name="Lee J.H."/>
            <person name="Lin M.C."/>
            <person name="Chang P.S."/>
            <person name="Arun A.B."/>
            <person name="Young C.C."/>
            <person name="Chen W.M."/>
        </authorList>
    </citation>
    <scope>NUCLEOTIDE SEQUENCE [LARGE SCALE GENOMIC DNA]</scope>
    <source>
        <strain evidence="2 3">CKOBP-6</strain>
    </source>
</reference>
<keyword evidence="3" id="KW-1185">Reference proteome</keyword>
<keyword evidence="1" id="KW-0472">Membrane</keyword>